<comment type="similarity">
    <text evidence="1 6">Belongs to the glutaminase family.</text>
</comment>
<proteinExistence type="inferred from homology"/>
<dbReference type="GO" id="GO:0006537">
    <property type="term" value="P:glutamate biosynthetic process"/>
    <property type="evidence" value="ECO:0007669"/>
    <property type="project" value="TreeGrafter"/>
</dbReference>
<sequence length="310" mass="33462">MQFQPILDEIAFQIQRELAQQGPRGQVARYIPALARVDAAQFGIALRTCDGQEAVAGDGQTPFSIQSISKVFTLTLAMRHMSEQALWARIGREPSGNPFNSLVQLEFEQGTPRNPFINAGAIAVADRIVALYGAGAQRELCGFMSHLAGEPIAYDEEVAASEAATGYRNHALANFMKSFGRIDHGVQEVLDLYFHQCALRMSCLQLARAAGYLCRDGAHPLQADAPVVSERQARRINALMLTCGTYDAAGEFAFRIGLPCKSGVGGGIVAVVPDRLTLAVWSPALDETGNSLLGMKALELFTTRTGLSVF</sequence>
<feature type="binding site" evidence="6">
    <location>
        <position position="246"/>
    </location>
    <ligand>
        <name>substrate</name>
    </ligand>
</feature>
<feature type="binding site" evidence="6">
    <location>
        <position position="169"/>
    </location>
    <ligand>
        <name>substrate</name>
    </ligand>
</feature>
<name>A0AAE3T1A9_9BURK</name>
<reference evidence="7" key="1">
    <citation type="submission" date="2023-01" db="EMBL/GenBank/DDBJ databases">
        <title>Xenophilus mangrovi sp. nov., isolated from soil of Mangrove nature reserve.</title>
        <authorList>
            <person name="Xu S."/>
            <person name="Liu Z."/>
            <person name="Xu Y."/>
        </authorList>
    </citation>
    <scope>NUCLEOTIDE SEQUENCE</scope>
    <source>
        <strain evidence="7">YW8</strain>
    </source>
</reference>
<dbReference type="Pfam" id="PF04960">
    <property type="entry name" value="Glutaminase"/>
    <property type="match status" value="1"/>
</dbReference>
<evidence type="ECO:0000256" key="2">
    <source>
        <dbReference type="ARBA" id="ARBA00011881"/>
    </source>
</evidence>
<keyword evidence="8" id="KW-1185">Reference proteome</keyword>
<evidence type="ECO:0000256" key="6">
    <source>
        <dbReference type="HAMAP-Rule" id="MF_00313"/>
    </source>
</evidence>
<dbReference type="Proteomes" id="UP001212602">
    <property type="component" value="Unassembled WGS sequence"/>
</dbReference>
<gene>
    <name evidence="6" type="primary">glsA</name>
    <name evidence="7" type="ORF">PGB34_21880</name>
</gene>
<feature type="binding site" evidence="6">
    <location>
        <position position="264"/>
    </location>
    <ligand>
        <name>substrate</name>
    </ligand>
</feature>
<feature type="binding site" evidence="6">
    <location>
        <position position="118"/>
    </location>
    <ligand>
        <name>substrate</name>
    </ligand>
</feature>
<feature type="binding site" evidence="6">
    <location>
        <position position="193"/>
    </location>
    <ligand>
        <name>substrate</name>
    </ligand>
</feature>
<comment type="catalytic activity">
    <reaction evidence="5 6">
        <text>L-glutamine + H2O = L-glutamate + NH4(+)</text>
        <dbReference type="Rhea" id="RHEA:15889"/>
        <dbReference type="ChEBI" id="CHEBI:15377"/>
        <dbReference type="ChEBI" id="CHEBI:28938"/>
        <dbReference type="ChEBI" id="CHEBI:29985"/>
        <dbReference type="ChEBI" id="CHEBI:58359"/>
        <dbReference type="EC" id="3.5.1.2"/>
    </reaction>
</comment>
<dbReference type="FunFam" id="3.40.710.10:FF:000005">
    <property type="entry name" value="Glutaminase"/>
    <property type="match status" value="1"/>
</dbReference>
<evidence type="ECO:0000256" key="1">
    <source>
        <dbReference type="ARBA" id="ARBA00011076"/>
    </source>
</evidence>
<dbReference type="HAMAP" id="MF_00313">
    <property type="entry name" value="Glutaminase"/>
    <property type="match status" value="1"/>
</dbReference>
<dbReference type="AlphaFoldDB" id="A0AAE3T1A9"/>
<dbReference type="InterPro" id="IPR012338">
    <property type="entry name" value="Beta-lactam/transpept-like"/>
</dbReference>
<evidence type="ECO:0000313" key="7">
    <source>
        <dbReference type="EMBL" id="MDA7419029.1"/>
    </source>
</evidence>
<dbReference type="NCBIfam" id="NF002133">
    <property type="entry name" value="PRK00971.1-2"/>
    <property type="match status" value="1"/>
</dbReference>
<comment type="caution">
    <text evidence="7">The sequence shown here is derived from an EMBL/GenBank/DDBJ whole genome shotgun (WGS) entry which is preliminary data.</text>
</comment>
<keyword evidence="6" id="KW-0007">Acetylation</keyword>
<dbReference type="Gene3D" id="3.40.710.10">
    <property type="entry name" value="DD-peptidase/beta-lactamase superfamily"/>
    <property type="match status" value="1"/>
</dbReference>
<dbReference type="GO" id="GO:0006543">
    <property type="term" value="P:L-glutamine catabolic process"/>
    <property type="evidence" value="ECO:0007669"/>
    <property type="project" value="TreeGrafter"/>
</dbReference>
<keyword evidence="4 6" id="KW-0378">Hydrolase</keyword>
<dbReference type="PANTHER" id="PTHR12544:SF29">
    <property type="entry name" value="GLUTAMINASE"/>
    <property type="match status" value="1"/>
</dbReference>
<accession>A0AAE3T1A9</accession>
<evidence type="ECO:0000256" key="3">
    <source>
        <dbReference type="ARBA" id="ARBA00012918"/>
    </source>
</evidence>
<evidence type="ECO:0000256" key="5">
    <source>
        <dbReference type="ARBA" id="ARBA00049534"/>
    </source>
</evidence>
<dbReference type="GO" id="GO:0004359">
    <property type="term" value="F:glutaminase activity"/>
    <property type="evidence" value="ECO:0007669"/>
    <property type="project" value="UniProtKB-UniRule"/>
</dbReference>
<dbReference type="EMBL" id="JAQIPB010000013">
    <property type="protein sequence ID" value="MDA7419029.1"/>
    <property type="molecule type" value="Genomic_DNA"/>
</dbReference>
<dbReference type="InterPro" id="IPR015868">
    <property type="entry name" value="Glutaminase"/>
</dbReference>
<dbReference type="SUPFAM" id="SSF56601">
    <property type="entry name" value="beta-lactamase/transpeptidase-like"/>
    <property type="match status" value="1"/>
</dbReference>
<evidence type="ECO:0000313" key="8">
    <source>
        <dbReference type="Proteomes" id="UP001212602"/>
    </source>
</evidence>
<protein>
    <recommendedName>
        <fullName evidence="3 6">Glutaminase</fullName>
        <ecNumber evidence="3 6">3.5.1.2</ecNumber>
    </recommendedName>
</protein>
<feature type="binding site" evidence="6">
    <location>
        <position position="162"/>
    </location>
    <ligand>
        <name>substrate</name>
    </ligand>
</feature>
<dbReference type="NCBIfam" id="NF002132">
    <property type="entry name" value="PRK00971.1-1"/>
    <property type="match status" value="1"/>
</dbReference>
<dbReference type="RefSeq" id="WP_271430228.1">
    <property type="nucleotide sequence ID" value="NZ_JAQIPB010000013.1"/>
</dbReference>
<organism evidence="7 8">
    <name type="scientific">Xenophilus arseniciresistens</name>
    <dbReference type="NCBI Taxonomy" id="1283306"/>
    <lineage>
        <taxon>Bacteria</taxon>
        <taxon>Pseudomonadati</taxon>
        <taxon>Pseudomonadota</taxon>
        <taxon>Betaproteobacteria</taxon>
        <taxon>Burkholderiales</taxon>
        <taxon>Comamonadaceae</taxon>
        <taxon>Xenophilus</taxon>
    </lineage>
</organism>
<dbReference type="NCBIfam" id="TIGR03814">
    <property type="entry name" value="Gln_ase"/>
    <property type="match status" value="1"/>
</dbReference>
<dbReference type="EC" id="3.5.1.2" evidence="3 6"/>
<feature type="binding site" evidence="6">
    <location>
        <position position="67"/>
    </location>
    <ligand>
        <name>substrate</name>
    </ligand>
</feature>
<comment type="subunit">
    <text evidence="2 6">Homotetramer.</text>
</comment>
<dbReference type="PANTHER" id="PTHR12544">
    <property type="entry name" value="GLUTAMINASE"/>
    <property type="match status" value="1"/>
</dbReference>
<evidence type="ECO:0000256" key="4">
    <source>
        <dbReference type="ARBA" id="ARBA00022801"/>
    </source>
</evidence>